<feature type="transmembrane region" description="Helical" evidence="2">
    <location>
        <begin position="12"/>
        <end position="31"/>
    </location>
</feature>
<dbReference type="EMBL" id="PNHP01000002">
    <property type="protein sequence ID" value="PMC81879.1"/>
    <property type="molecule type" value="Genomic_DNA"/>
</dbReference>
<dbReference type="AlphaFoldDB" id="A0A2N6UJG3"/>
<feature type="domain" description="Cell envelope-related transcriptional attenuator" evidence="3">
    <location>
        <begin position="78"/>
        <end position="218"/>
    </location>
</feature>
<evidence type="ECO:0000259" key="3">
    <source>
        <dbReference type="Pfam" id="PF03816"/>
    </source>
</evidence>
<dbReference type="PANTHER" id="PTHR33392:SF6">
    <property type="entry name" value="POLYISOPRENYL-TEICHOIC ACID--PEPTIDOGLYCAN TEICHOIC ACID TRANSFERASE TAGU"/>
    <property type="match status" value="1"/>
</dbReference>
<dbReference type="RefSeq" id="WP_102197831.1">
    <property type="nucleotide sequence ID" value="NZ_PNHP01000002.1"/>
</dbReference>
<sequence>MNIKKKLIKTILIILMLITVGFAFIFIKGFISSAVIKDENKFTGEDLGQGNKIEQKNENELLFVFAGVDSTGEKLNTRTDTLMLVLMNKDTKSIDILSIPRDTRVYVEGNLDKINAAHSYGGMDETIKTIRDFLSIDLDYYAEVSFKAVEDGVDALGGVEINVPEQIASAQGIKPGLNYFDGKQALDYCRFRKGYANADLGRIACQQDFVVQFIKNMTKIKNIIKIPGVVSKINSNMDSNIKMSTILSFAWAFRNIDDAEINTQTIPGYPDMIDGISYYIPDNEATIDIRNKILYNYLLEE</sequence>
<proteinExistence type="inferred from homology"/>
<evidence type="ECO:0000313" key="4">
    <source>
        <dbReference type="EMBL" id="PMC81879.1"/>
    </source>
</evidence>
<keyword evidence="2" id="KW-0472">Membrane</keyword>
<evidence type="ECO:0000256" key="2">
    <source>
        <dbReference type="SAM" id="Phobius"/>
    </source>
</evidence>
<dbReference type="Gene3D" id="3.40.630.190">
    <property type="entry name" value="LCP protein"/>
    <property type="match status" value="1"/>
</dbReference>
<dbReference type="InterPro" id="IPR004474">
    <property type="entry name" value="LytR_CpsA_psr"/>
</dbReference>
<comment type="caution">
    <text evidence="4">The sequence shown here is derived from an EMBL/GenBank/DDBJ whole genome shotgun (WGS) entry which is preliminary data.</text>
</comment>
<dbReference type="GeneID" id="84578297"/>
<reference evidence="4 5" key="1">
    <citation type="submission" date="2017-09" db="EMBL/GenBank/DDBJ databases">
        <title>Bacterial strain isolated from the female urinary microbiota.</title>
        <authorList>
            <person name="Thomas-White K."/>
            <person name="Kumar N."/>
            <person name="Forster S."/>
            <person name="Putonti C."/>
            <person name="Lawley T."/>
            <person name="Wolfe A.J."/>
        </authorList>
    </citation>
    <scope>NUCLEOTIDE SEQUENCE [LARGE SCALE GENOMIC DNA]</scope>
    <source>
        <strain evidence="4 5">UMB0204</strain>
    </source>
</reference>
<dbReference type="InterPro" id="IPR050922">
    <property type="entry name" value="LytR/CpsA/Psr_CW_biosynth"/>
</dbReference>
<organism evidence="4 5">
    <name type="scientific">Anaerococcus hydrogenalis</name>
    <dbReference type="NCBI Taxonomy" id="33029"/>
    <lineage>
        <taxon>Bacteria</taxon>
        <taxon>Bacillati</taxon>
        <taxon>Bacillota</taxon>
        <taxon>Tissierellia</taxon>
        <taxon>Tissierellales</taxon>
        <taxon>Peptoniphilaceae</taxon>
        <taxon>Anaerococcus</taxon>
    </lineage>
</organism>
<name>A0A2N6UJG3_9FIRM</name>
<gene>
    <name evidence="4" type="ORF">CJ192_03785</name>
</gene>
<evidence type="ECO:0000313" key="5">
    <source>
        <dbReference type="Proteomes" id="UP000235658"/>
    </source>
</evidence>
<dbReference type="Proteomes" id="UP000235658">
    <property type="component" value="Unassembled WGS sequence"/>
</dbReference>
<accession>A0A2N6UJG3</accession>
<evidence type="ECO:0000256" key="1">
    <source>
        <dbReference type="ARBA" id="ARBA00006068"/>
    </source>
</evidence>
<keyword evidence="2" id="KW-0812">Transmembrane</keyword>
<protein>
    <submittedName>
        <fullName evidence="4">LytR family transcriptional regulator</fullName>
    </submittedName>
</protein>
<dbReference type="Pfam" id="PF03816">
    <property type="entry name" value="LytR_cpsA_psr"/>
    <property type="match status" value="1"/>
</dbReference>
<comment type="similarity">
    <text evidence="1">Belongs to the LytR/CpsA/Psr (LCP) family.</text>
</comment>
<dbReference type="PANTHER" id="PTHR33392">
    <property type="entry name" value="POLYISOPRENYL-TEICHOIC ACID--PEPTIDOGLYCAN TEICHOIC ACID TRANSFERASE TAGU"/>
    <property type="match status" value="1"/>
</dbReference>
<keyword evidence="2" id="KW-1133">Transmembrane helix</keyword>
<dbReference type="NCBIfam" id="TIGR00350">
    <property type="entry name" value="lytR_cpsA_psr"/>
    <property type="match status" value="1"/>
</dbReference>